<organism evidence="1 2">
    <name type="scientific">Arsenicicoccus bolidensis</name>
    <dbReference type="NCBI Taxonomy" id="229480"/>
    <lineage>
        <taxon>Bacteria</taxon>
        <taxon>Bacillati</taxon>
        <taxon>Actinomycetota</taxon>
        <taxon>Actinomycetes</taxon>
        <taxon>Micrococcales</taxon>
        <taxon>Intrasporangiaceae</taxon>
        <taxon>Arsenicicoccus</taxon>
    </lineage>
</organism>
<gene>
    <name evidence="1" type="ORF">MHL29_03445</name>
</gene>
<evidence type="ECO:0000313" key="1">
    <source>
        <dbReference type="EMBL" id="MCG7320950.1"/>
    </source>
</evidence>
<name>A0ABS9PZ96_9MICO</name>
<comment type="caution">
    <text evidence="1">The sequence shown here is derived from an EMBL/GenBank/DDBJ whole genome shotgun (WGS) entry which is preliminary data.</text>
</comment>
<sequence length="292" mass="29121">MIPVHAVIPAHAVIPVDTWAPAIGSIPLIASTPNAPAAAVPSPTSLPSLPPLAPGPEASVLVGILAALALLLWTWPRRSTWADTDSTAPGSTPGGPEGVLASVRERLRGTGSTHTSREHETERLAVAEALAAALGAGLDVRSAHEIVTHAADHPARVALRPGADEEAHEAWLRCAGGGRVAHAVGHALQVSIEVGAPVRGAVGAALDSSRQQLAQDGAVGGAVAGARATGRLLSALPVAGPLAVLGLGLDAGAVYGSPAALACTVAGVALTVAGHRWVSRQVATAQRETVVS</sequence>
<protein>
    <recommendedName>
        <fullName evidence="3">Type II secretion system protein GspF domain-containing protein</fullName>
    </recommendedName>
</protein>
<reference evidence="1 2" key="1">
    <citation type="submission" date="2022-02" db="EMBL/GenBank/DDBJ databases">
        <title>Uncovering new skin microbiome diversity through culturing and metagenomics.</title>
        <authorList>
            <person name="Conlan S."/>
            <person name="Deming C."/>
            <person name="Nisc Comparative Sequencing Program N."/>
            <person name="Segre J.A."/>
        </authorList>
    </citation>
    <scope>NUCLEOTIDE SEQUENCE [LARGE SCALE GENOMIC DNA]</scope>
    <source>
        <strain evidence="1 2">ACRQZ</strain>
    </source>
</reference>
<dbReference type="Proteomes" id="UP001521931">
    <property type="component" value="Unassembled WGS sequence"/>
</dbReference>
<evidence type="ECO:0000313" key="2">
    <source>
        <dbReference type="Proteomes" id="UP001521931"/>
    </source>
</evidence>
<dbReference type="EMBL" id="JAKRCV010000006">
    <property type="protein sequence ID" value="MCG7320950.1"/>
    <property type="molecule type" value="Genomic_DNA"/>
</dbReference>
<proteinExistence type="predicted"/>
<accession>A0ABS9PZ96</accession>
<dbReference type="RefSeq" id="WP_239262267.1">
    <property type="nucleotide sequence ID" value="NZ_DAMCTM010000001.1"/>
</dbReference>
<keyword evidence="2" id="KW-1185">Reference proteome</keyword>
<evidence type="ECO:0008006" key="3">
    <source>
        <dbReference type="Google" id="ProtNLM"/>
    </source>
</evidence>